<dbReference type="InterPro" id="IPR004576">
    <property type="entry name" value="Mfd"/>
</dbReference>
<dbReference type="GO" id="GO:0005524">
    <property type="term" value="F:ATP binding"/>
    <property type="evidence" value="ECO:0007669"/>
    <property type="project" value="UniProtKB-UniRule"/>
</dbReference>
<keyword evidence="3 13" id="KW-0547">Nucleotide-binding</keyword>
<dbReference type="InterPro" id="IPR027417">
    <property type="entry name" value="P-loop_NTPase"/>
</dbReference>
<evidence type="ECO:0000256" key="13">
    <source>
        <dbReference type="HAMAP-Rule" id="MF_00969"/>
    </source>
</evidence>
<evidence type="ECO:0000256" key="2">
    <source>
        <dbReference type="ARBA" id="ARBA00022490"/>
    </source>
</evidence>
<dbReference type="PROSITE" id="PS51194">
    <property type="entry name" value="HELICASE_CTER"/>
    <property type="match status" value="1"/>
</dbReference>
<dbReference type="SMART" id="SM00982">
    <property type="entry name" value="TRCF"/>
    <property type="match status" value="1"/>
</dbReference>
<proteinExistence type="inferred from homology"/>
<evidence type="ECO:0000256" key="9">
    <source>
        <dbReference type="ARBA" id="ARBA00023204"/>
    </source>
</evidence>
<dbReference type="Pfam" id="PF03461">
    <property type="entry name" value="TRCF"/>
    <property type="match status" value="1"/>
</dbReference>
<comment type="subcellular location">
    <subcellularLocation>
        <location evidence="1 13">Cytoplasm</location>
    </subcellularLocation>
</comment>
<dbReference type="InterPro" id="IPR037235">
    <property type="entry name" value="TRCF-like_C_D7"/>
</dbReference>
<sequence length="1172" mass="131235">MRLTEMVAQEPEIKELIPQLAQAENGRHVVTGLSGSARTAYLAALQQTRKAPLLVVADSQYHADLLAEDLASLLPEQHIRVFTGQETLASEVAVTSLDVPLARVEALRALLSDDQAVVVTSVSGLECYLPPVSEFARAAYTIDFDHDYELQALQERLQTMGYRRNAAVEQPGEYALRGSIVDVYPLNAEAPVRMDFFDTELDSLRTFDIESQRSIASLKEITILPATDLVAKPDQIQAAKTRLELAMTKARDQLVGADKRHLTEGLQPLLANLEQGVLTPEIRQYLRYLYPNPASLLDYLPKDGLVVFDDYPRSLENAEQMAKEDSAWWEAKLANQKVLPDIDFGFSLANLAKQAPQTSLFSTPLQRSIGNLKQSTLTNVTVRPAQQFFGQMPMLQGEVQRWQKQGYTVLFLANTKERAAKLTQTLTDFSIQVNETSADDLKIGRTQVAVLPMSAGFEWPAQKLVVLTERELFQQVRRKAPKRQTLTNAERIKSYDELKPGDYVVHINHGIGLYEGMETIEQNGVKQDYITIAYQKDAKIFIPVSQLDLVQKYVGAGERAPRINKLGGTEWQKTKAKVAKKVEDIADDLLDLYAERELKKGYAFSKDDEAQAAFEEAFPYPETADQLRSAREIKADMEKQRPMDRLLVGDVGFGKTEVAMRAAFKAVHDGKQVAMLVPTTILAQQHFDSFVNRFEGFGARIGIMSRFQSTKEHRQMIAALKNHEIDIVIGTHRLLSKDVAFADLGLLIVDEEQRFGVKHKERLKELQKNVDVLTLTATPIPRTLNMAMVGVRDLSVIETAPANRYPIQTYVMEQNGRTIANAIEREMDRGGQTFYLHNRVEDIEKVVAMLESLVPNARVAYVHGKMSEAQLEGILVDFINGEYDVLVTTTIIETGVDIPNANTLVVENADHMGLSQLYQLRGRVGRSNNLAYAYFTYPGTRTLNEESEKRLSAIRDFTELGSGFKIAMRDLSIRGAGDLLGQSQHGFINTVGYDLYMQMLKEAVAAKQGQQTEKKKRTDAELNLQVEAYLPQDYVADGPQKIDLYQRVRRATKAAQFDEIEDDLLDRFGELPLAAQHLVLVGRLKAAADRAGVTMIKRDAATNTLLVTFADEWVTSQELQAVLTELKVRGQVKVSRNVSLVIPIQPKDTPAAWLHQLTQVLNQLAPEQSTME</sequence>
<keyword evidence="2 13" id="KW-0963">Cytoplasm</keyword>
<evidence type="ECO:0000256" key="7">
    <source>
        <dbReference type="ARBA" id="ARBA00022840"/>
    </source>
</evidence>
<dbReference type="SMART" id="SM01058">
    <property type="entry name" value="CarD_TRCF"/>
    <property type="match status" value="1"/>
</dbReference>
<accession>A0A0R2FSJ8</accession>
<dbReference type="InterPro" id="IPR014001">
    <property type="entry name" value="Helicase_ATP-bd"/>
</dbReference>
<evidence type="ECO:0000256" key="8">
    <source>
        <dbReference type="ARBA" id="ARBA00023125"/>
    </source>
</evidence>
<dbReference type="GO" id="GO:0006355">
    <property type="term" value="P:regulation of DNA-templated transcription"/>
    <property type="evidence" value="ECO:0007669"/>
    <property type="project" value="UniProtKB-UniRule"/>
</dbReference>
<dbReference type="EC" id="3.6.4.-" evidence="13"/>
<dbReference type="FunFam" id="3.40.50.300:FF:000546">
    <property type="entry name" value="Transcription-repair-coupling factor"/>
    <property type="match status" value="1"/>
</dbReference>
<dbReference type="GO" id="GO:0005737">
    <property type="term" value="C:cytoplasm"/>
    <property type="evidence" value="ECO:0007669"/>
    <property type="project" value="UniProtKB-SubCell"/>
</dbReference>
<evidence type="ECO:0000256" key="6">
    <source>
        <dbReference type="ARBA" id="ARBA00022806"/>
    </source>
</evidence>
<dbReference type="PANTHER" id="PTHR47964:SF1">
    <property type="entry name" value="ATP-DEPENDENT DNA HELICASE HOMOLOG RECG, CHLOROPLASTIC"/>
    <property type="match status" value="1"/>
</dbReference>
<keyword evidence="7 13" id="KW-0067">ATP-binding</keyword>
<dbReference type="GO" id="GO:0016787">
    <property type="term" value="F:hydrolase activity"/>
    <property type="evidence" value="ECO:0007669"/>
    <property type="project" value="UniProtKB-KW"/>
</dbReference>
<dbReference type="Gene3D" id="2.40.10.170">
    <property type="match status" value="1"/>
</dbReference>
<feature type="domain" description="Helicase C-terminal" evidence="15">
    <location>
        <begin position="818"/>
        <end position="972"/>
    </location>
</feature>
<dbReference type="InterPro" id="IPR001650">
    <property type="entry name" value="Helicase_C-like"/>
</dbReference>
<evidence type="ECO:0000313" key="17">
    <source>
        <dbReference type="Proteomes" id="UP000051296"/>
    </source>
</evidence>
<dbReference type="InterPro" id="IPR003711">
    <property type="entry name" value="CarD-like/TRCF_RID"/>
</dbReference>
<dbReference type="eggNOG" id="COG1197">
    <property type="taxonomic scope" value="Bacteria"/>
</dbReference>
<dbReference type="InParanoid" id="A0A0R2FSJ8"/>
<comment type="similarity">
    <text evidence="10 13">In the N-terminal section; belongs to the UvrB family.</text>
</comment>
<dbReference type="InterPro" id="IPR047112">
    <property type="entry name" value="RecG/Mfd"/>
</dbReference>
<keyword evidence="5 13" id="KW-0378">Hydrolase</keyword>
<evidence type="ECO:0000256" key="4">
    <source>
        <dbReference type="ARBA" id="ARBA00022763"/>
    </source>
</evidence>
<dbReference type="GO" id="GO:0003678">
    <property type="term" value="F:DNA helicase activity"/>
    <property type="evidence" value="ECO:0007669"/>
    <property type="project" value="TreeGrafter"/>
</dbReference>
<name>A0A0R2FSJ8_9LACO</name>
<dbReference type="OrthoDB" id="9804325at2"/>
<evidence type="ECO:0000256" key="10">
    <source>
        <dbReference type="ARBA" id="ARBA00061104"/>
    </source>
</evidence>
<comment type="function">
    <text evidence="13">Couples transcription and DNA repair by recognizing RNA polymerase (RNAP) stalled at DNA lesions. Mediates ATP-dependent release of RNAP and its truncated transcript from the DNA, and recruitment of nucleotide excision repair machinery to the damaged site.</text>
</comment>
<evidence type="ECO:0000259" key="14">
    <source>
        <dbReference type="PROSITE" id="PS51192"/>
    </source>
</evidence>
<dbReference type="NCBIfam" id="TIGR00580">
    <property type="entry name" value="mfd"/>
    <property type="match status" value="1"/>
</dbReference>
<dbReference type="PROSITE" id="PS51192">
    <property type="entry name" value="HELICASE_ATP_BIND_1"/>
    <property type="match status" value="1"/>
</dbReference>
<dbReference type="InterPro" id="IPR041471">
    <property type="entry name" value="UvrB_inter"/>
</dbReference>
<keyword evidence="8 13" id="KW-0238">DNA-binding</keyword>
<dbReference type="Gene3D" id="3.40.50.300">
    <property type="entry name" value="P-loop containing nucleotide triphosphate hydrolases"/>
    <property type="match status" value="2"/>
</dbReference>
<dbReference type="Gene3D" id="3.90.1150.50">
    <property type="entry name" value="Transcription-repair-coupling factor, D7 domain"/>
    <property type="match status" value="1"/>
</dbReference>
<comment type="similarity">
    <text evidence="11 13">In the C-terminal section; belongs to the helicase family. RecG subfamily.</text>
</comment>
<dbReference type="GO" id="GO:0000716">
    <property type="term" value="P:transcription-coupled nucleotide-excision repair, DNA damage recognition"/>
    <property type="evidence" value="ECO:0007669"/>
    <property type="project" value="UniProtKB-UniRule"/>
</dbReference>
<dbReference type="InterPro" id="IPR005118">
    <property type="entry name" value="TRCF_C"/>
</dbReference>
<dbReference type="Pfam" id="PF17757">
    <property type="entry name" value="UvrB_inter"/>
    <property type="match status" value="1"/>
</dbReference>
<evidence type="ECO:0000313" key="16">
    <source>
        <dbReference type="EMBL" id="KRN30502.1"/>
    </source>
</evidence>
<keyword evidence="4 13" id="KW-0227">DNA damage</keyword>
<dbReference type="FunCoup" id="A0A0R2FSJ8">
    <property type="interactions" value="327"/>
</dbReference>
<dbReference type="HAMAP" id="MF_00969">
    <property type="entry name" value="TRCF"/>
    <property type="match status" value="1"/>
</dbReference>
<dbReference type="InterPro" id="IPR011545">
    <property type="entry name" value="DEAD/DEAH_box_helicase_dom"/>
</dbReference>
<reference evidence="16 17" key="1">
    <citation type="journal article" date="2015" name="Genome Announc.">
        <title>Expanding the biotechnology potential of lactobacilli through comparative genomics of 213 strains and associated genera.</title>
        <authorList>
            <person name="Sun Z."/>
            <person name="Harris H.M."/>
            <person name="McCann A."/>
            <person name="Guo C."/>
            <person name="Argimon S."/>
            <person name="Zhang W."/>
            <person name="Yang X."/>
            <person name="Jeffery I.B."/>
            <person name="Cooney J.C."/>
            <person name="Kagawa T.F."/>
            <person name="Liu W."/>
            <person name="Song Y."/>
            <person name="Salvetti E."/>
            <person name="Wrobel A."/>
            <person name="Rasinkangas P."/>
            <person name="Parkhill J."/>
            <person name="Rea M.C."/>
            <person name="O'Sullivan O."/>
            <person name="Ritari J."/>
            <person name="Douillard F.P."/>
            <person name="Paul Ross R."/>
            <person name="Yang R."/>
            <person name="Briner A.E."/>
            <person name="Felis G.E."/>
            <person name="de Vos W.M."/>
            <person name="Barrangou R."/>
            <person name="Klaenhammer T.R."/>
            <person name="Caufield P.W."/>
            <person name="Cui Y."/>
            <person name="Zhang H."/>
            <person name="O'Toole P.W."/>
        </authorList>
    </citation>
    <scope>NUCLEOTIDE SEQUENCE [LARGE SCALE GENOMIC DNA]</scope>
    <source>
        <strain evidence="16 17">DSM 20190</strain>
    </source>
</reference>
<evidence type="ECO:0000256" key="11">
    <source>
        <dbReference type="ARBA" id="ARBA00061399"/>
    </source>
</evidence>
<dbReference type="CDD" id="cd17991">
    <property type="entry name" value="DEXHc_TRCF"/>
    <property type="match status" value="1"/>
</dbReference>
<dbReference type="RefSeq" id="WP_022792083.1">
    <property type="nucleotide sequence ID" value="NZ_ATUU01000006.1"/>
</dbReference>
<feature type="domain" description="Helicase ATP-binding" evidence="14">
    <location>
        <begin position="636"/>
        <end position="797"/>
    </location>
</feature>
<dbReference type="Pfam" id="PF00270">
    <property type="entry name" value="DEAD"/>
    <property type="match status" value="1"/>
</dbReference>
<dbReference type="EMBL" id="JQAX01000006">
    <property type="protein sequence ID" value="KRN30502.1"/>
    <property type="molecule type" value="Genomic_DNA"/>
</dbReference>
<evidence type="ECO:0000256" key="3">
    <source>
        <dbReference type="ARBA" id="ARBA00022741"/>
    </source>
</evidence>
<keyword evidence="17" id="KW-1185">Reference proteome</keyword>
<dbReference type="PANTHER" id="PTHR47964">
    <property type="entry name" value="ATP-DEPENDENT DNA HELICASE HOMOLOG RECG, CHLOROPLASTIC"/>
    <property type="match status" value="1"/>
</dbReference>
<dbReference type="STRING" id="1123500.GCA_000420365_01384"/>
<comment type="caution">
    <text evidence="16">The sequence shown here is derived from an EMBL/GenBank/DDBJ whole genome shotgun (WGS) entry which is preliminary data.</text>
</comment>
<dbReference type="Proteomes" id="UP000051296">
    <property type="component" value="Unassembled WGS sequence"/>
</dbReference>
<dbReference type="SMART" id="SM00490">
    <property type="entry name" value="HELICc"/>
    <property type="match status" value="1"/>
</dbReference>
<evidence type="ECO:0000256" key="5">
    <source>
        <dbReference type="ARBA" id="ARBA00022801"/>
    </source>
</evidence>
<dbReference type="InterPro" id="IPR036101">
    <property type="entry name" value="CarD-like/TRCF_RID_sf"/>
</dbReference>
<dbReference type="SUPFAM" id="SSF141259">
    <property type="entry name" value="CarD-like"/>
    <property type="match status" value="1"/>
</dbReference>
<gene>
    <name evidence="13" type="primary">mfd</name>
    <name evidence="16" type="ORF">IV68_GL001328</name>
</gene>
<dbReference type="Pfam" id="PF00271">
    <property type="entry name" value="Helicase_C"/>
    <property type="match status" value="1"/>
</dbReference>
<dbReference type="SMART" id="SM00487">
    <property type="entry name" value="DEXDc"/>
    <property type="match status" value="1"/>
</dbReference>
<keyword evidence="6" id="KW-0347">Helicase</keyword>
<dbReference type="Pfam" id="PF02559">
    <property type="entry name" value="CarD_TRCF_RID"/>
    <property type="match status" value="1"/>
</dbReference>
<dbReference type="SUPFAM" id="SSF52540">
    <property type="entry name" value="P-loop containing nucleoside triphosphate hydrolases"/>
    <property type="match status" value="4"/>
</dbReference>
<evidence type="ECO:0000256" key="12">
    <source>
        <dbReference type="ARBA" id="ARBA00070128"/>
    </source>
</evidence>
<dbReference type="Gene3D" id="3.30.2060.10">
    <property type="entry name" value="Penicillin-binding protein 1b domain"/>
    <property type="match status" value="1"/>
</dbReference>
<evidence type="ECO:0000256" key="1">
    <source>
        <dbReference type="ARBA" id="ARBA00004496"/>
    </source>
</evidence>
<dbReference type="PATRIC" id="fig|1123500.6.peg.1328"/>
<organism evidence="16 17">
    <name type="scientific">Weissella halotolerans DSM 20190</name>
    <dbReference type="NCBI Taxonomy" id="1123500"/>
    <lineage>
        <taxon>Bacteria</taxon>
        <taxon>Bacillati</taxon>
        <taxon>Bacillota</taxon>
        <taxon>Bacilli</taxon>
        <taxon>Lactobacillales</taxon>
        <taxon>Lactobacillaceae</taxon>
        <taxon>Weissella</taxon>
    </lineage>
</organism>
<dbReference type="AlphaFoldDB" id="A0A0R2FSJ8"/>
<keyword evidence="9 13" id="KW-0234">DNA repair</keyword>
<protein>
    <recommendedName>
        <fullName evidence="12 13">Transcription-repair-coupling factor</fullName>
        <shortName evidence="13">TRCF</shortName>
        <ecNumber evidence="13">3.6.4.-</ecNumber>
    </recommendedName>
</protein>
<dbReference type="GO" id="GO:0003684">
    <property type="term" value="F:damaged DNA binding"/>
    <property type="evidence" value="ECO:0007669"/>
    <property type="project" value="InterPro"/>
</dbReference>
<dbReference type="Gene3D" id="3.40.50.11180">
    <property type="match status" value="1"/>
</dbReference>
<dbReference type="SUPFAM" id="SSF143517">
    <property type="entry name" value="TRCF domain-like"/>
    <property type="match status" value="1"/>
</dbReference>
<evidence type="ECO:0000259" key="15">
    <source>
        <dbReference type="PROSITE" id="PS51194"/>
    </source>
</evidence>